<protein>
    <submittedName>
        <fullName evidence="2">Uncharacterized protein</fullName>
    </submittedName>
</protein>
<feature type="region of interest" description="Disordered" evidence="1">
    <location>
        <begin position="1"/>
        <end position="24"/>
    </location>
</feature>
<proteinExistence type="predicted"/>
<accession>A0A655AUC6</accession>
<dbReference type="Proteomes" id="UP000048948">
    <property type="component" value="Unassembled WGS sequence"/>
</dbReference>
<evidence type="ECO:0000256" key="1">
    <source>
        <dbReference type="SAM" id="MobiDB-lite"/>
    </source>
</evidence>
<name>A0A655AUC6_MYCTX</name>
<reference evidence="2 3" key="1">
    <citation type="submission" date="2015-03" db="EMBL/GenBank/DDBJ databases">
        <authorList>
            <consortium name="Pathogen Informatics"/>
        </authorList>
    </citation>
    <scope>NUCLEOTIDE SEQUENCE [LARGE SCALE GENOMIC DNA]</scope>
    <source>
        <strain evidence="2 3">Bir 172</strain>
    </source>
</reference>
<sequence length="115" mass="12404">MPSTSIAMAVDPAPATTSTVVSGPSWVTAPIAAPEPEMSAAPNWASRILSVKINSTVSGIETMIVGKNPTRMMNQHCRMNSRHWNGQRNSAFPVSTHMRKNPPTRVSGVCSWSRT</sequence>
<dbReference type="AlphaFoldDB" id="A0A655AUC6"/>
<evidence type="ECO:0000313" key="2">
    <source>
        <dbReference type="EMBL" id="CKT90960.1"/>
    </source>
</evidence>
<organism evidence="2 3">
    <name type="scientific">Mycobacterium tuberculosis</name>
    <dbReference type="NCBI Taxonomy" id="1773"/>
    <lineage>
        <taxon>Bacteria</taxon>
        <taxon>Bacillati</taxon>
        <taxon>Actinomycetota</taxon>
        <taxon>Actinomycetes</taxon>
        <taxon>Mycobacteriales</taxon>
        <taxon>Mycobacteriaceae</taxon>
        <taxon>Mycobacterium</taxon>
        <taxon>Mycobacterium tuberculosis complex</taxon>
    </lineage>
</organism>
<gene>
    <name evidence="2" type="ORF">ERS027646_04271</name>
</gene>
<dbReference type="EMBL" id="CNGE01001245">
    <property type="protein sequence ID" value="CKT90960.1"/>
    <property type="molecule type" value="Genomic_DNA"/>
</dbReference>
<feature type="region of interest" description="Disordered" evidence="1">
    <location>
        <begin position="92"/>
        <end position="115"/>
    </location>
</feature>
<evidence type="ECO:0000313" key="3">
    <source>
        <dbReference type="Proteomes" id="UP000048948"/>
    </source>
</evidence>